<evidence type="ECO:0000256" key="1">
    <source>
        <dbReference type="SAM" id="Coils"/>
    </source>
</evidence>
<feature type="coiled-coil region" evidence="1">
    <location>
        <begin position="13"/>
        <end position="40"/>
    </location>
</feature>
<feature type="compositionally biased region" description="Low complexity" evidence="2">
    <location>
        <begin position="176"/>
        <end position="187"/>
    </location>
</feature>
<gene>
    <name evidence="3" type="ORF">OKIOD_LOCUS1887</name>
</gene>
<sequence length="225" mass="24580">MSDSEEERLSKLIEESKLTIKDATSRLEQIAKEKGEAEILGVREKIENLMDVDLKESRDEMNSAHKNQAESCKKIVESLEQITKIEKKIKQRCSDYASEHGKFKQQKKAAIAEDVRKWIELRRKQENEILEICKIEIVNANQNKPNSGGGLFGSSSQRQNQPAPRGFFGPSSPAASNNGGSLFGSNSTTASNSYGFGSSTFGSNQSTPKPFSFGGGHSSGGGLFG</sequence>
<feature type="compositionally biased region" description="Polar residues" evidence="2">
    <location>
        <begin position="153"/>
        <end position="162"/>
    </location>
</feature>
<feature type="region of interest" description="Disordered" evidence="2">
    <location>
        <begin position="144"/>
        <end position="225"/>
    </location>
</feature>
<feature type="compositionally biased region" description="Gly residues" evidence="2">
    <location>
        <begin position="213"/>
        <end position="225"/>
    </location>
</feature>
<name>A0ABN7RTL2_OIKDI</name>
<organism evidence="3 4">
    <name type="scientific">Oikopleura dioica</name>
    <name type="common">Tunicate</name>
    <dbReference type="NCBI Taxonomy" id="34765"/>
    <lineage>
        <taxon>Eukaryota</taxon>
        <taxon>Metazoa</taxon>
        <taxon>Chordata</taxon>
        <taxon>Tunicata</taxon>
        <taxon>Appendicularia</taxon>
        <taxon>Copelata</taxon>
        <taxon>Oikopleuridae</taxon>
        <taxon>Oikopleura</taxon>
    </lineage>
</organism>
<protein>
    <submittedName>
        <fullName evidence="3">Oidioi.mRNA.OKI2018_I69.PAR.g10329.t1.cds</fullName>
    </submittedName>
</protein>
<accession>A0ABN7RTL2</accession>
<evidence type="ECO:0000313" key="4">
    <source>
        <dbReference type="Proteomes" id="UP001158576"/>
    </source>
</evidence>
<feature type="compositionally biased region" description="Polar residues" evidence="2">
    <location>
        <begin position="188"/>
        <end position="209"/>
    </location>
</feature>
<evidence type="ECO:0000256" key="2">
    <source>
        <dbReference type="SAM" id="MobiDB-lite"/>
    </source>
</evidence>
<reference evidence="3 4" key="1">
    <citation type="submission" date="2021-04" db="EMBL/GenBank/DDBJ databases">
        <authorList>
            <person name="Bliznina A."/>
        </authorList>
    </citation>
    <scope>NUCLEOTIDE SEQUENCE [LARGE SCALE GENOMIC DNA]</scope>
</reference>
<dbReference type="Proteomes" id="UP001158576">
    <property type="component" value="Chromosome PAR"/>
</dbReference>
<proteinExistence type="predicted"/>
<dbReference type="EMBL" id="OU015568">
    <property type="protein sequence ID" value="CAG5083267.1"/>
    <property type="molecule type" value="Genomic_DNA"/>
</dbReference>
<keyword evidence="1" id="KW-0175">Coiled coil</keyword>
<keyword evidence="4" id="KW-1185">Reference proteome</keyword>
<evidence type="ECO:0000313" key="3">
    <source>
        <dbReference type="EMBL" id="CAG5083267.1"/>
    </source>
</evidence>